<dbReference type="InterPro" id="IPR045214">
    <property type="entry name" value="Surf1/Surf4"/>
</dbReference>
<accession>A0A1F6U1C3</accession>
<keyword evidence="6" id="KW-1003">Cell membrane</keyword>
<evidence type="ECO:0000256" key="2">
    <source>
        <dbReference type="ARBA" id="ARBA00007165"/>
    </source>
</evidence>
<gene>
    <name evidence="7" type="ORF">A3A87_03110</name>
</gene>
<keyword evidence="3 6" id="KW-0812">Transmembrane</keyword>
<evidence type="ECO:0000256" key="3">
    <source>
        <dbReference type="ARBA" id="ARBA00022692"/>
    </source>
</evidence>
<dbReference type="Pfam" id="PF02104">
    <property type="entry name" value="SURF1"/>
    <property type="match status" value="1"/>
</dbReference>
<feature type="transmembrane region" description="Helical" evidence="6">
    <location>
        <begin position="214"/>
        <end position="233"/>
    </location>
</feature>
<name>A0A1F6U1C3_9PROT</name>
<feature type="transmembrane region" description="Helical" evidence="6">
    <location>
        <begin position="12"/>
        <end position="32"/>
    </location>
</feature>
<comment type="subcellular location">
    <subcellularLocation>
        <location evidence="6">Cell membrane</location>
        <topology evidence="6">Multi-pass membrane protein</topology>
    </subcellularLocation>
    <subcellularLocation>
        <location evidence="1">Membrane</location>
    </subcellularLocation>
</comment>
<dbReference type="Proteomes" id="UP000179037">
    <property type="component" value="Unassembled WGS sequence"/>
</dbReference>
<reference evidence="7 8" key="1">
    <citation type="journal article" date="2016" name="Nat. Commun.">
        <title>Thousands of microbial genomes shed light on interconnected biogeochemical processes in an aquifer system.</title>
        <authorList>
            <person name="Anantharaman K."/>
            <person name="Brown C.T."/>
            <person name="Hug L.A."/>
            <person name="Sharon I."/>
            <person name="Castelle C.J."/>
            <person name="Probst A.J."/>
            <person name="Thomas B.C."/>
            <person name="Singh A."/>
            <person name="Wilkins M.J."/>
            <person name="Karaoz U."/>
            <person name="Brodie E.L."/>
            <person name="Williams K.H."/>
            <person name="Hubbard S.S."/>
            <person name="Banfield J.F."/>
        </authorList>
    </citation>
    <scope>NUCLEOTIDE SEQUENCE [LARGE SCALE GENOMIC DNA]</scope>
</reference>
<dbReference type="PROSITE" id="PS50895">
    <property type="entry name" value="SURF1"/>
    <property type="match status" value="1"/>
</dbReference>
<dbReference type="EMBL" id="MFTC01000049">
    <property type="protein sequence ID" value="OGI51166.1"/>
    <property type="molecule type" value="Genomic_DNA"/>
</dbReference>
<dbReference type="AlphaFoldDB" id="A0A1F6U1C3"/>
<sequence length="246" mass="27955">MSPSRRFRPGLIASVAVAVLLPLFLYLGYWQLQRAEEKLSMQAEYDTRANGPAVQVEPRVQRPDELQFYRVVAKGHYDTDYQILIDNRVHQGRVGYHVITPLKLQDSEVRLLVNRGWIALGESRDRLPAFETPTGLQQITGVATVPSEKYFTLAQPEPGWQRVWQNMDMARYSAAVPFPVQPVVVLLDPADAAGGFTRDWSRLDAGISVHQGYAFQWFMLAAALSTLYLFMSLRRRGTGRQKEEES</sequence>
<evidence type="ECO:0000313" key="7">
    <source>
        <dbReference type="EMBL" id="OGI51166.1"/>
    </source>
</evidence>
<dbReference type="InterPro" id="IPR002994">
    <property type="entry name" value="Surf1/Shy1"/>
</dbReference>
<evidence type="ECO:0000256" key="6">
    <source>
        <dbReference type="RuleBase" id="RU363076"/>
    </source>
</evidence>
<keyword evidence="4 6" id="KW-1133">Transmembrane helix</keyword>
<protein>
    <recommendedName>
        <fullName evidence="6">SURF1-like protein</fullName>
    </recommendedName>
</protein>
<organism evidence="7 8">
    <name type="scientific">Candidatus Muproteobacteria bacterium RIFCSPLOWO2_01_FULL_60_18</name>
    <dbReference type="NCBI Taxonomy" id="1817768"/>
    <lineage>
        <taxon>Bacteria</taxon>
        <taxon>Pseudomonadati</taxon>
        <taxon>Pseudomonadota</taxon>
        <taxon>Candidatus Muproteobacteria</taxon>
    </lineage>
</organism>
<proteinExistence type="inferred from homology"/>
<comment type="similarity">
    <text evidence="2 6">Belongs to the SURF1 family.</text>
</comment>
<dbReference type="PANTHER" id="PTHR23427">
    <property type="entry name" value="SURFEIT LOCUS PROTEIN"/>
    <property type="match status" value="1"/>
</dbReference>
<dbReference type="STRING" id="1817768.A3A87_03110"/>
<dbReference type="GO" id="GO:0005886">
    <property type="term" value="C:plasma membrane"/>
    <property type="evidence" value="ECO:0007669"/>
    <property type="project" value="UniProtKB-SubCell"/>
</dbReference>
<comment type="caution">
    <text evidence="7">The sequence shown here is derived from an EMBL/GenBank/DDBJ whole genome shotgun (WGS) entry which is preliminary data.</text>
</comment>
<evidence type="ECO:0000256" key="4">
    <source>
        <dbReference type="ARBA" id="ARBA00022989"/>
    </source>
</evidence>
<dbReference type="PANTHER" id="PTHR23427:SF2">
    <property type="entry name" value="SURFEIT LOCUS PROTEIN 1"/>
    <property type="match status" value="1"/>
</dbReference>
<evidence type="ECO:0000256" key="1">
    <source>
        <dbReference type="ARBA" id="ARBA00004370"/>
    </source>
</evidence>
<evidence type="ECO:0000313" key="8">
    <source>
        <dbReference type="Proteomes" id="UP000179037"/>
    </source>
</evidence>
<dbReference type="CDD" id="cd06662">
    <property type="entry name" value="SURF1"/>
    <property type="match status" value="1"/>
</dbReference>
<evidence type="ECO:0000256" key="5">
    <source>
        <dbReference type="ARBA" id="ARBA00023136"/>
    </source>
</evidence>
<keyword evidence="5 6" id="KW-0472">Membrane</keyword>